<accession>A0A150PNH8</accession>
<organism evidence="2 3">
    <name type="scientific">Sorangium cellulosum</name>
    <name type="common">Polyangium cellulosum</name>
    <dbReference type="NCBI Taxonomy" id="56"/>
    <lineage>
        <taxon>Bacteria</taxon>
        <taxon>Pseudomonadati</taxon>
        <taxon>Myxococcota</taxon>
        <taxon>Polyangia</taxon>
        <taxon>Polyangiales</taxon>
        <taxon>Polyangiaceae</taxon>
        <taxon>Sorangium</taxon>
    </lineage>
</organism>
<dbReference type="Gene3D" id="3.30.2310.20">
    <property type="entry name" value="RelE-like"/>
    <property type="match status" value="1"/>
</dbReference>
<dbReference type="Proteomes" id="UP000075420">
    <property type="component" value="Unassembled WGS sequence"/>
</dbReference>
<dbReference type="EMBL" id="JELY01001009">
    <property type="protein sequence ID" value="KYF57239.1"/>
    <property type="molecule type" value="Genomic_DNA"/>
</dbReference>
<evidence type="ECO:0000313" key="3">
    <source>
        <dbReference type="Proteomes" id="UP000075420"/>
    </source>
</evidence>
<proteinExistence type="predicted"/>
<dbReference type="AlphaFoldDB" id="A0A150PNH8"/>
<keyword evidence="1" id="KW-1277">Toxin-antitoxin system</keyword>
<gene>
    <name evidence="2" type="ORF">BE08_04550</name>
</gene>
<dbReference type="Pfam" id="PF05016">
    <property type="entry name" value="ParE_toxin"/>
    <property type="match status" value="1"/>
</dbReference>
<reference evidence="2 3" key="1">
    <citation type="submission" date="2014-02" db="EMBL/GenBank/DDBJ databases">
        <title>The small core and large imbalanced accessory genome model reveals a collaborative survival strategy of Sorangium cellulosum strains in nature.</title>
        <authorList>
            <person name="Han K."/>
            <person name="Peng R."/>
            <person name="Blom J."/>
            <person name="Li Y.-Z."/>
        </authorList>
    </citation>
    <scope>NUCLEOTIDE SEQUENCE [LARGE SCALE GENOMIC DNA]</scope>
    <source>
        <strain evidence="2 3">So0157-25</strain>
    </source>
</reference>
<comment type="caution">
    <text evidence="2">The sequence shown here is derived from an EMBL/GenBank/DDBJ whole genome shotgun (WGS) entry which is preliminary data.</text>
</comment>
<dbReference type="InterPro" id="IPR007712">
    <property type="entry name" value="RelE/ParE_toxin"/>
</dbReference>
<name>A0A150PNH8_SORCE</name>
<evidence type="ECO:0000256" key="1">
    <source>
        <dbReference type="ARBA" id="ARBA00022649"/>
    </source>
</evidence>
<evidence type="ECO:0000313" key="2">
    <source>
        <dbReference type="EMBL" id="KYF57239.1"/>
    </source>
</evidence>
<evidence type="ECO:0008006" key="4">
    <source>
        <dbReference type="Google" id="ProtNLM"/>
    </source>
</evidence>
<protein>
    <recommendedName>
        <fullName evidence="4">Plasmid stabilization protein</fullName>
    </recommendedName>
</protein>
<sequence>MSRRVRFRPEFARDLRDQVRWLDENRGIAWVERLRTGLDEAIELLARFPAIGPAEAKDDADRAVVRRLLLRKLPYVVWYLSDASADPGADLWLLRLFHARQHRPLTEAGLPRRKPRKR</sequence>
<dbReference type="InterPro" id="IPR035093">
    <property type="entry name" value="RelE/ParE_toxin_dom_sf"/>
</dbReference>